<feature type="region of interest" description="Disordered" evidence="1">
    <location>
        <begin position="287"/>
        <end position="335"/>
    </location>
</feature>
<keyword evidence="2" id="KW-1185">Reference proteome</keyword>
<dbReference type="Proteomes" id="UP000079169">
    <property type="component" value="Unplaced"/>
</dbReference>
<protein>
    <submittedName>
        <fullName evidence="3">Fanconi anemia group M protein homolog isoform X1</fullName>
    </submittedName>
</protein>
<feature type="compositionally biased region" description="Basic and acidic residues" evidence="1">
    <location>
        <begin position="60"/>
        <end position="75"/>
    </location>
</feature>
<evidence type="ECO:0000313" key="3">
    <source>
        <dbReference type="RefSeq" id="XP_026687726.1"/>
    </source>
</evidence>
<evidence type="ECO:0000313" key="2">
    <source>
        <dbReference type="Proteomes" id="UP000079169"/>
    </source>
</evidence>
<dbReference type="RefSeq" id="XP_026687726.1">
    <property type="nucleotide sequence ID" value="XM_026831925.1"/>
</dbReference>
<proteinExistence type="predicted"/>
<reference evidence="3" key="1">
    <citation type="submission" date="2025-08" db="UniProtKB">
        <authorList>
            <consortium name="RefSeq"/>
        </authorList>
    </citation>
    <scope>IDENTIFICATION</scope>
</reference>
<sequence length="335" mass="38251">MTDAQFEEWLKNLNEVSKEPEPVTSQYFQPKPNVINANQVLMSNRGNLKPSQKVSKTTLTRREKEDFERPRKEPSLNRQPTSILKESVNKSILDKSSSSNTSVLCISSEDDEDLYFFKTTGKPDTRNESRPKPNEPRSKPTSRNSKPSESRNPKQRKKVRKKANPYIEEEADVSVLDGQGMSSDDDLTNSSQDEMDSSFIDDEQDRDQTMGVYLKSVRSPQHSAKFKIPVLSDTVLNMDVYSQAVAPDRTEYLNDSFCVSDEECEDSNENEASLLELAEARLEMERKMKKKGRGRMEKGREGRMEKGREGGMEKGSEKVKPRRRVIQMISSSDED</sequence>
<feature type="compositionally biased region" description="Basic and acidic residues" evidence="1">
    <location>
        <begin position="294"/>
        <end position="319"/>
    </location>
</feature>
<feature type="compositionally biased region" description="Basic residues" evidence="1">
    <location>
        <begin position="153"/>
        <end position="163"/>
    </location>
</feature>
<feature type="region of interest" description="Disordered" evidence="1">
    <location>
        <begin position="43"/>
        <end position="102"/>
    </location>
</feature>
<organism evidence="2 3">
    <name type="scientific">Diaphorina citri</name>
    <name type="common">Asian citrus psyllid</name>
    <dbReference type="NCBI Taxonomy" id="121845"/>
    <lineage>
        <taxon>Eukaryota</taxon>
        <taxon>Metazoa</taxon>
        <taxon>Ecdysozoa</taxon>
        <taxon>Arthropoda</taxon>
        <taxon>Hexapoda</taxon>
        <taxon>Insecta</taxon>
        <taxon>Pterygota</taxon>
        <taxon>Neoptera</taxon>
        <taxon>Paraneoptera</taxon>
        <taxon>Hemiptera</taxon>
        <taxon>Sternorrhyncha</taxon>
        <taxon>Psylloidea</taxon>
        <taxon>Psyllidae</taxon>
        <taxon>Diaphorininae</taxon>
        <taxon>Diaphorina</taxon>
    </lineage>
</organism>
<evidence type="ECO:0000256" key="1">
    <source>
        <dbReference type="SAM" id="MobiDB-lite"/>
    </source>
</evidence>
<dbReference type="GeneID" id="103521098"/>
<feature type="compositionally biased region" description="Polar residues" evidence="1">
    <location>
        <begin position="43"/>
        <end position="58"/>
    </location>
</feature>
<feature type="region of interest" description="Disordered" evidence="1">
    <location>
        <begin position="114"/>
        <end position="204"/>
    </location>
</feature>
<feature type="compositionally biased region" description="Acidic residues" evidence="1">
    <location>
        <begin position="183"/>
        <end position="204"/>
    </location>
</feature>
<name>A0A3Q0JH16_DIACI</name>
<dbReference type="AlphaFoldDB" id="A0A3Q0JH16"/>
<feature type="compositionally biased region" description="Basic and acidic residues" evidence="1">
    <location>
        <begin position="121"/>
        <end position="138"/>
    </location>
</feature>
<accession>A0A3Q0JH16</accession>
<gene>
    <name evidence="3" type="primary">LOC103521098</name>
</gene>